<sequence length="50" mass="5702">AMAFREGKEKGDQRLKEGIEKFREALEQDAKEAAARGSGLPKDWRSRILK</sequence>
<dbReference type="EMBL" id="BARV01007467">
    <property type="protein sequence ID" value="GAI08385.1"/>
    <property type="molecule type" value="Genomic_DNA"/>
</dbReference>
<proteinExistence type="predicted"/>
<evidence type="ECO:0000313" key="2">
    <source>
        <dbReference type="EMBL" id="GAI08385.1"/>
    </source>
</evidence>
<reference evidence="2" key="1">
    <citation type="journal article" date="2014" name="Front. Microbiol.">
        <title>High frequency of phylogenetically diverse reductive dehalogenase-homologous genes in deep subseafloor sedimentary metagenomes.</title>
        <authorList>
            <person name="Kawai M."/>
            <person name="Futagami T."/>
            <person name="Toyoda A."/>
            <person name="Takaki Y."/>
            <person name="Nishi S."/>
            <person name="Hori S."/>
            <person name="Arai W."/>
            <person name="Tsubouchi T."/>
            <person name="Morono Y."/>
            <person name="Uchiyama I."/>
            <person name="Ito T."/>
            <person name="Fujiyama A."/>
            <person name="Inagaki F."/>
            <person name="Takami H."/>
        </authorList>
    </citation>
    <scope>NUCLEOTIDE SEQUENCE</scope>
    <source>
        <strain evidence="2">Expedition CK06-06</strain>
    </source>
</reference>
<feature type="non-terminal residue" evidence="2">
    <location>
        <position position="1"/>
    </location>
</feature>
<evidence type="ECO:0000256" key="1">
    <source>
        <dbReference type="SAM" id="MobiDB-lite"/>
    </source>
</evidence>
<gene>
    <name evidence="2" type="ORF">S06H3_15199</name>
</gene>
<comment type="caution">
    <text evidence="2">The sequence shown here is derived from an EMBL/GenBank/DDBJ whole genome shotgun (WGS) entry which is preliminary data.</text>
</comment>
<protein>
    <submittedName>
        <fullName evidence="2">Uncharacterized protein</fullName>
    </submittedName>
</protein>
<dbReference type="AlphaFoldDB" id="X1M130"/>
<organism evidence="2">
    <name type="scientific">marine sediment metagenome</name>
    <dbReference type="NCBI Taxonomy" id="412755"/>
    <lineage>
        <taxon>unclassified sequences</taxon>
        <taxon>metagenomes</taxon>
        <taxon>ecological metagenomes</taxon>
    </lineage>
</organism>
<feature type="region of interest" description="Disordered" evidence="1">
    <location>
        <begin position="30"/>
        <end position="50"/>
    </location>
</feature>
<name>X1M130_9ZZZZ</name>
<accession>X1M130</accession>